<feature type="region of interest" description="Disordered" evidence="3">
    <location>
        <begin position="343"/>
        <end position="425"/>
    </location>
</feature>
<dbReference type="EMBL" id="HBUF01680485">
    <property type="protein sequence ID" value="CAG6792240.1"/>
    <property type="molecule type" value="Transcribed_RNA"/>
</dbReference>
<accession>A0A8D8V7C1</accession>
<dbReference type="Gene3D" id="1.20.5.1500">
    <property type="match status" value="1"/>
</dbReference>
<dbReference type="EMBL" id="HBUF01357823">
    <property type="protein sequence ID" value="CAG6718719.1"/>
    <property type="molecule type" value="Transcribed_RNA"/>
</dbReference>
<dbReference type="EMBL" id="HBUF01135223">
    <property type="protein sequence ID" value="CAG6645091.1"/>
    <property type="molecule type" value="Transcribed_RNA"/>
</dbReference>
<dbReference type="EMBL" id="HBUF01135226">
    <property type="protein sequence ID" value="CAG6645097.1"/>
    <property type="molecule type" value="Transcribed_RNA"/>
</dbReference>
<feature type="compositionally biased region" description="Basic and acidic residues" evidence="3">
    <location>
        <begin position="1"/>
        <end position="14"/>
    </location>
</feature>
<dbReference type="EMBL" id="HBUF01680483">
    <property type="protein sequence ID" value="CAG6792236.1"/>
    <property type="molecule type" value="Transcribed_RNA"/>
</dbReference>
<dbReference type="FunFam" id="1.20.5.1500:FF:000001">
    <property type="entry name" value="Nucleosome assembly protein 1-like 1"/>
    <property type="match status" value="1"/>
</dbReference>
<evidence type="ECO:0000313" key="4">
    <source>
        <dbReference type="EMBL" id="CAG6718719.1"/>
    </source>
</evidence>
<sequence>MADNKEKIVNQVDKDVDDMDDEEVDRNIAQEVLKRPDILAYLQDQYAARDYIRSLPAPVKKRVKALKKLQSESIKIEAKFYEDVHKLECQYHSKYFPLYDKRDAIVNGTYEPADDECDWPSDEEEDYELSKELKEKVKLEAGGNGKTKEQKLEDEKVAGIPGFWLTVFHNVSMLSEMVQVYDEPILKHLLDVRVIILEKDPMGFVLEFHFSKNPYFTNTLLTKEYVMKCEPDENEPFSFEGPEIYKCVGCKIDWNKDQNVTVKTVKKRQKHKSKAQIRVVNKIEPNDSFFNFFNPPAVPEDPNAEIDEETQALLSSDFEIGHYIRERIIPRAVLYFTGEAMDDDDELEEEMEEEEDDDDDDEDDEEEEDEDESDEDAEEETSSPAAPPARAKQTARRGGKGGSAPGGKNVAGGAPGGKGPECQQQ</sequence>
<name>A0A8D8V7C1_9HEMI</name>
<comment type="similarity">
    <text evidence="1 2">Belongs to the nucleosome assembly protein (NAP) family.</text>
</comment>
<dbReference type="GO" id="GO:0005634">
    <property type="term" value="C:nucleus"/>
    <property type="evidence" value="ECO:0007669"/>
    <property type="project" value="InterPro"/>
</dbReference>
<dbReference type="GO" id="GO:0006334">
    <property type="term" value="P:nucleosome assembly"/>
    <property type="evidence" value="ECO:0007669"/>
    <property type="project" value="InterPro"/>
</dbReference>
<organism evidence="4">
    <name type="scientific">Cacopsylla melanoneura</name>
    <dbReference type="NCBI Taxonomy" id="428564"/>
    <lineage>
        <taxon>Eukaryota</taxon>
        <taxon>Metazoa</taxon>
        <taxon>Ecdysozoa</taxon>
        <taxon>Arthropoda</taxon>
        <taxon>Hexapoda</taxon>
        <taxon>Insecta</taxon>
        <taxon>Pterygota</taxon>
        <taxon>Neoptera</taxon>
        <taxon>Paraneoptera</taxon>
        <taxon>Hemiptera</taxon>
        <taxon>Sternorrhyncha</taxon>
        <taxon>Psylloidea</taxon>
        <taxon>Psyllidae</taxon>
        <taxon>Psyllinae</taxon>
        <taxon>Cacopsylla</taxon>
    </lineage>
</organism>
<feature type="compositionally biased region" description="Acidic residues" evidence="3">
    <location>
        <begin position="343"/>
        <end position="381"/>
    </location>
</feature>
<dbReference type="InterPro" id="IPR002164">
    <property type="entry name" value="NAP_family"/>
</dbReference>
<dbReference type="EMBL" id="HBUF01357824">
    <property type="protein sequence ID" value="CAG6718721.1"/>
    <property type="molecule type" value="Transcribed_RNA"/>
</dbReference>
<dbReference type="AlphaFoldDB" id="A0A8D8V7C1"/>
<feature type="region of interest" description="Disordered" evidence="3">
    <location>
        <begin position="1"/>
        <end position="20"/>
    </location>
</feature>
<dbReference type="Pfam" id="PF00956">
    <property type="entry name" value="NAP"/>
    <property type="match status" value="1"/>
</dbReference>
<dbReference type="Gene3D" id="3.30.1120.90">
    <property type="entry name" value="Nucleosome assembly protein"/>
    <property type="match status" value="1"/>
</dbReference>
<evidence type="ECO:0000256" key="2">
    <source>
        <dbReference type="RuleBase" id="RU003876"/>
    </source>
</evidence>
<proteinExistence type="inferred from homology"/>
<dbReference type="EMBL" id="HBUF01135225">
    <property type="protein sequence ID" value="CAG6645095.1"/>
    <property type="molecule type" value="Transcribed_RNA"/>
</dbReference>
<dbReference type="InterPro" id="IPR037231">
    <property type="entry name" value="NAP-like_sf"/>
</dbReference>
<dbReference type="PANTHER" id="PTHR11875">
    <property type="entry name" value="TESTIS-SPECIFIC Y-ENCODED PROTEIN"/>
    <property type="match status" value="1"/>
</dbReference>
<evidence type="ECO:0000256" key="1">
    <source>
        <dbReference type="ARBA" id="ARBA00009947"/>
    </source>
</evidence>
<dbReference type="EMBL" id="HBUF01680484">
    <property type="protein sequence ID" value="CAG6792238.1"/>
    <property type="molecule type" value="Transcribed_RNA"/>
</dbReference>
<feature type="compositionally biased region" description="Gly residues" evidence="3">
    <location>
        <begin position="400"/>
        <end position="419"/>
    </location>
</feature>
<protein>
    <submittedName>
        <fullName evidence="4">Nucleosome assembly protein 1-like 1</fullName>
    </submittedName>
</protein>
<reference evidence="4" key="1">
    <citation type="submission" date="2021-05" db="EMBL/GenBank/DDBJ databases">
        <authorList>
            <person name="Alioto T."/>
            <person name="Alioto T."/>
            <person name="Gomez Garrido J."/>
        </authorList>
    </citation>
    <scope>NUCLEOTIDE SEQUENCE</scope>
</reference>
<dbReference type="EMBL" id="HBUF01135224">
    <property type="protein sequence ID" value="CAG6645093.1"/>
    <property type="molecule type" value="Transcribed_RNA"/>
</dbReference>
<dbReference type="SUPFAM" id="SSF143113">
    <property type="entry name" value="NAP-like"/>
    <property type="match status" value="1"/>
</dbReference>
<evidence type="ECO:0000256" key="3">
    <source>
        <dbReference type="SAM" id="MobiDB-lite"/>
    </source>
</evidence>